<proteinExistence type="predicted"/>
<evidence type="ECO:0000313" key="1">
    <source>
        <dbReference type="EMBL" id="MCL6269327.1"/>
    </source>
</evidence>
<name>A0ABT0PD65_9GAMM</name>
<reference evidence="1 2" key="1">
    <citation type="submission" date="2022-05" db="EMBL/GenBank/DDBJ databases">
        <authorList>
            <person name="Park J.-S."/>
        </authorList>
    </citation>
    <scope>NUCLEOTIDE SEQUENCE [LARGE SCALE GENOMIC DNA]</scope>
    <source>
        <strain evidence="1 2">2012CJ34-2</strain>
    </source>
</reference>
<dbReference type="EMBL" id="JAMFLX010000005">
    <property type="protein sequence ID" value="MCL6269327.1"/>
    <property type="molecule type" value="Genomic_DNA"/>
</dbReference>
<dbReference type="Proteomes" id="UP001203338">
    <property type="component" value="Unassembled WGS sequence"/>
</dbReference>
<keyword evidence="2" id="KW-1185">Reference proteome</keyword>
<sequence length="268" mass="30391">MSNPTVRQCRYCQQPLAAHIPANREYCGDIACRAAWQKDLVAIQDQKRLDEENAFRTDVRKITLQQASEGGFDPDELTLTVVPCNPHEVAQTSRAARKGMETFLRHLLDTLDLYDTEEVFTAEVEAPPSPHLDALINVCCSACRGNCCLQGKDTHAYLQRVTLKRVMDEFGLNKEQLLKRYLDQIPDKSMERGCLYQADNGCNLDEQLRADICKDYFCESMITMMNHHNRVMPGRNLVVSEDSNKVMAVKILDTNGERNINSGADLKF</sequence>
<dbReference type="RefSeq" id="WP_249698307.1">
    <property type="nucleotide sequence ID" value="NZ_JAMFLX010000005.1"/>
</dbReference>
<accession>A0ABT0PD65</accession>
<gene>
    <name evidence="1" type="ORF">M3P05_05130</name>
</gene>
<evidence type="ECO:0000313" key="2">
    <source>
        <dbReference type="Proteomes" id="UP001203338"/>
    </source>
</evidence>
<protein>
    <submittedName>
        <fullName evidence="1">Uncharacterized protein</fullName>
    </submittedName>
</protein>
<comment type="caution">
    <text evidence="1">The sequence shown here is derived from an EMBL/GenBank/DDBJ whole genome shotgun (WGS) entry which is preliminary data.</text>
</comment>
<organism evidence="1 2">
    <name type="scientific">Parendozoicomonas callyspongiae</name>
    <dbReference type="NCBI Taxonomy" id="2942213"/>
    <lineage>
        <taxon>Bacteria</taxon>
        <taxon>Pseudomonadati</taxon>
        <taxon>Pseudomonadota</taxon>
        <taxon>Gammaproteobacteria</taxon>
        <taxon>Oceanospirillales</taxon>
        <taxon>Endozoicomonadaceae</taxon>
        <taxon>Parendozoicomonas</taxon>
    </lineage>
</organism>